<dbReference type="AlphaFoldDB" id="A0A5C4NRE5"/>
<feature type="transmembrane region" description="Helical" evidence="1">
    <location>
        <begin position="21"/>
        <end position="40"/>
    </location>
</feature>
<dbReference type="EMBL" id="VDGE01000002">
    <property type="protein sequence ID" value="TNC77424.1"/>
    <property type="molecule type" value="Genomic_DNA"/>
</dbReference>
<feature type="transmembrane region" description="Helical" evidence="1">
    <location>
        <begin position="83"/>
        <end position="106"/>
    </location>
</feature>
<protein>
    <submittedName>
        <fullName evidence="3">Sensor histidine kinase</fullName>
    </submittedName>
</protein>
<keyword evidence="1" id="KW-1133">Transmembrane helix</keyword>
<dbReference type="GO" id="GO:0016020">
    <property type="term" value="C:membrane"/>
    <property type="evidence" value="ECO:0007669"/>
    <property type="project" value="InterPro"/>
</dbReference>
<evidence type="ECO:0000259" key="2">
    <source>
        <dbReference type="PROSITE" id="PS50109"/>
    </source>
</evidence>
<organism evidence="3 4">
    <name type="scientific">Janthinobacterium lividum</name>
    <dbReference type="NCBI Taxonomy" id="29581"/>
    <lineage>
        <taxon>Bacteria</taxon>
        <taxon>Pseudomonadati</taxon>
        <taxon>Pseudomonadota</taxon>
        <taxon>Betaproteobacteria</taxon>
        <taxon>Burkholderiales</taxon>
        <taxon>Oxalobacteraceae</taxon>
        <taxon>Janthinobacterium</taxon>
    </lineage>
</organism>
<evidence type="ECO:0000313" key="3">
    <source>
        <dbReference type="EMBL" id="TNC77424.1"/>
    </source>
</evidence>
<name>A0A5C4NRE5_9BURK</name>
<dbReference type="InterPro" id="IPR050640">
    <property type="entry name" value="Bact_2-comp_sensor_kinase"/>
</dbReference>
<dbReference type="PANTHER" id="PTHR34220">
    <property type="entry name" value="SENSOR HISTIDINE KINASE YPDA"/>
    <property type="match status" value="1"/>
</dbReference>
<sequence>MHTTDTAPRKTGFPYRRLLGDARYALLLNVLCALFITFVMSGGQSFWLNLLASMCIGGIAFLLIDGIRLAWWGEGRRPPRLPFTALIIVSAAVAQVGGTMLFGWLANIDVPAPVSMSPRNVGMTVFTLAAAGAAILFFGSREKIARLQMEAAEEKARAESVARQAMQAQLQLLQAQIEPHMLFNTLANLQGLISFDPDRAQLLLDQLIQYLRATLSSSRAESTTLEQEFSLMQAYLGLMSIRMGARLRFTMDLPAALRQIKVPPMLLQPLVENAIQHGLEPKIEGGHIHVQASTDGGVLLLTVSDDGLGLDHPGQTKGTQLGVENIRERLRGMHGDAASLSLDANPAAGAVARLQLPIHSTTASPTP</sequence>
<keyword evidence="1" id="KW-0472">Membrane</keyword>
<dbReference type="PANTHER" id="PTHR34220:SF9">
    <property type="entry name" value="SIGNAL TRANSDUCTION HISTIDINE KINASE INTERNAL REGION DOMAIN-CONTAINING PROTEIN"/>
    <property type="match status" value="1"/>
</dbReference>
<dbReference type="PROSITE" id="PS50109">
    <property type="entry name" value="HIS_KIN"/>
    <property type="match status" value="1"/>
</dbReference>
<dbReference type="Proteomes" id="UP000305681">
    <property type="component" value="Unassembled WGS sequence"/>
</dbReference>
<proteinExistence type="predicted"/>
<feature type="domain" description="Histidine kinase" evidence="2">
    <location>
        <begin position="266"/>
        <end position="360"/>
    </location>
</feature>
<accession>A0A5C4NRE5</accession>
<dbReference type="Pfam" id="PF06580">
    <property type="entry name" value="His_kinase"/>
    <property type="match status" value="1"/>
</dbReference>
<feature type="transmembrane region" description="Helical" evidence="1">
    <location>
        <begin position="46"/>
        <end position="71"/>
    </location>
</feature>
<dbReference type="SUPFAM" id="SSF103473">
    <property type="entry name" value="MFS general substrate transporter"/>
    <property type="match status" value="1"/>
</dbReference>
<feature type="transmembrane region" description="Helical" evidence="1">
    <location>
        <begin position="121"/>
        <end position="139"/>
    </location>
</feature>
<keyword evidence="3" id="KW-0808">Transferase</keyword>
<dbReference type="Pfam" id="PF02518">
    <property type="entry name" value="HATPase_c"/>
    <property type="match status" value="1"/>
</dbReference>
<dbReference type="InterPro" id="IPR036259">
    <property type="entry name" value="MFS_trans_sf"/>
</dbReference>
<dbReference type="InterPro" id="IPR003594">
    <property type="entry name" value="HATPase_dom"/>
</dbReference>
<dbReference type="InterPro" id="IPR036890">
    <property type="entry name" value="HATPase_C_sf"/>
</dbReference>
<dbReference type="GO" id="GO:0000155">
    <property type="term" value="F:phosphorelay sensor kinase activity"/>
    <property type="evidence" value="ECO:0007669"/>
    <property type="project" value="InterPro"/>
</dbReference>
<dbReference type="Gene3D" id="3.30.565.10">
    <property type="entry name" value="Histidine kinase-like ATPase, C-terminal domain"/>
    <property type="match status" value="1"/>
</dbReference>
<evidence type="ECO:0000256" key="1">
    <source>
        <dbReference type="SAM" id="Phobius"/>
    </source>
</evidence>
<dbReference type="InterPro" id="IPR010559">
    <property type="entry name" value="Sig_transdc_His_kin_internal"/>
</dbReference>
<comment type="caution">
    <text evidence="3">The sequence shown here is derived from an EMBL/GenBank/DDBJ whole genome shotgun (WGS) entry which is preliminary data.</text>
</comment>
<dbReference type="RefSeq" id="WP_139090243.1">
    <property type="nucleotide sequence ID" value="NZ_VDGE01000002.1"/>
</dbReference>
<keyword evidence="3" id="KW-0418">Kinase</keyword>
<gene>
    <name evidence="3" type="ORF">FHI69_08775</name>
</gene>
<keyword evidence="1" id="KW-0812">Transmembrane</keyword>
<reference evidence="3 4" key="1">
    <citation type="submission" date="2019-06" db="EMBL/GenBank/DDBJ databases">
        <title>Genome sequence of Janthinobacterium lividum UCD_MED1.</title>
        <authorList>
            <person name="De Leon M.E."/>
            <person name="Jospin G."/>
        </authorList>
    </citation>
    <scope>NUCLEOTIDE SEQUENCE [LARGE SCALE GENOMIC DNA]</scope>
    <source>
        <strain evidence="3 4">UCD_MED1</strain>
    </source>
</reference>
<dbReference type="SUPFAM" id="SSF55874">
    <property type="entry name" value="ATPase domain of HSP90 chaperone/DNA topoisomerase II/histidine kinase"/>
    <property type="match status" value="1"/>
</dbReference>
<dbReference type="InterPro" id="IPR005467">
    <property type="entry name" value="His_kinase_dom"/>
</dbReference>
<evidence type="ECO:0000313" key="4">
    <source>
        <dbReference type="Proteomes" id="UP000305681"/>
    </source>
</evidence>